<evidence type="ECO:0000256" key="1">
    <source>
        <dbReference type="SAM" id="Phobius"/>
    </source>
</evidence>
<gene>
    <name evidence="2" type="ORF">HNQ36_003049</name>
</gene>
<keyword evidence="1" id="KW-1133">Transmembrane helix</keyword>
<name>A0A840N5G1_9BRAD</name>
<dbReference type="RefSeq" id="WP_184086366.1">
    <property type="nucleotide sequence ID" value="NZ_JACHIJ010000004.1"/>
</dbReference>
<dbReference type="EMBL" id="JACHIJ010000004">
    <property type="protein sequence ID" value="MBB5053058.1"/>
    <property type="molecule type" value="Genomic_DNA"/>
</dbReference>
<feature type="transmembrane region" description="Helical" evidence="1">
    <location>
        <begin position="109"/>
        <end position="127"/>
    </location>
</feature>
<feature type="transmembrane region" description="Helical" evidence="1">
    <location>
        <begin position="192"/>
        <end position="217"/>
    </location>
</feature>
<evidence type="ECO:0000313" key="2">
    <source>
        <dbReference type="EMBL" id="MBB5053058.1"/>
    </source>
</evidence>
<dbReference type="AlphaFoldDB" id="A0A840N5G1"/>
<feature type="transmembrane region" description="Helical" evidence="1">
    <location>
        <begin position="229"/>
        <end position="253"/>
    </location>
</feature>
<reference evidence="2 3" key="1">
    <citation type="submission" date="2020-08" db="EMBL/GenBank/DDBJ databases">
        <title>Genomic Encyclopedia of Type Strains, Phase IV (KMG-IV): sequencing the most valuable type-strain genomes for metagenomic binning, comparative biology and taxonomic classification.</title>
        <authorList>
            <person name="Goeker M."/>
        </authorList>
    </citation>
    <scope>NUCLEOTIDE SEQUENCE [LARGE SCALE GENOMIC DNA]</scope>
    <source>
        <strain evidence="2 3">DSM 17498</strain>
    </source>
</reference>
<sequence length="289" mass="33033">MQFRSFSSALSSFLDRVIGKKQVSLTSIKRLSSRKIRQDYFADQMKKDPSLSSDDAIETFDKKRSEAEGAFLKLMIVQLTVTGFLGLALLKTDASFSIFGVSSTDAYKLRDFLLFCHAIIVTMSVVLQQHHHKLEDYLVAGIVSAGKPTEVYPMLMLKYFGPLETFNINVLPYQRHQFHNLATKYFFTTYKIFRFVAALGFMSFTLLIPLVTAISVFKDPSHGWVSYCAAGYWVAVMTFSTISMIIHVVGIPYTDYSYTMKLHDLQNTDPSRHKKVMEEIVRTNRLIEF</sequence>
<feature type="transmembrane region" description="Helical" evidence="1">
    <location>
        <begin position="70"/>
        <end position="89"/>
    </location>
</feature>
<accession>A0A840N5G1</accession>
<protein>
    <submittedName>
        <fullName evidence="2">Uncharacterized protein</fullName>
    </submittedName>
</protein>
<keyword evidence="1" id="KW-0812">Transmembrane</keyword>
<evidence type="ECO:0000313" key="3">
    <source>
        <dbReference type="Proteomes" id="UP000521227"/>
    </source>
</evidence>
<comment type="caution">
    <text evidence="2">The sequence shown here is derived from an EMBL/GenBank/DDBJ whole genome shotgun (WGS) entry which is preliminary data.</text>
</comment>
<dbReference type="Proteomes" id="UP000521227">
    <property type="component" value="Unassembled WGS sequence"/>
</dbReference>
<organism evidence="2 3">
    <name type="scientific">Afipia massiliensis</name>
    <dbReference type="NCBI Taxonomy" id="211460"/>
    <lineage>
        <taxon>Bacteria</taxon>
        <taxon>Pseudomonadati</taxon>
        <taxon>Pseudomonadota</taxon>
        <taxon>Alphaproteobacteria</taxon>
        <taxon>Hyphomicrobiales</taxon>
        <taxon>Nitrobacteraceae</taxon>
        <taxon>Afipia</taxon>
    </lineage>
</organism>
<keyword evidence="1" id="KW-0472">Membrane</keyword>
<proteinExistence type="predicted"/>